<comment type="caution">
    <text evidence="18">The sequence shown here is derived from an EMBL/GenBank/DDBJ whole genome shotgun (WGS) entry which is preliminary data.</text>
</comment>
<feature type="compositionally biased region" description="Polar residues" evidence="16">
    <location>
        <begin position="242"/>
        <end position="277"/>
    </location>
</feature>
<evidence type="ECO:0000256" key="7">
    <source>
        <dbReference type="ARBA" id="ARBA00022622"/>
    </source>
</evidence>
<evidence type="ECO:0000256" key="6">
    <source>
        <dbReference type="ARBA" id="ARBA00022617"/>
    </source>
</evidence>
<keyword evidence="13" id="KW-0325">Glycoprotein</keyword>
<keyword evidence="7" id="KW-0336">GPI-anchor</keyword>
<dbReference type="OrthoDB" id="3065412at2759"/>
<dbReference type="PANTHER" id="PTHR37928:SF2">
    <property type="entry name" value="GPI ANCHORED CFEM DOMAIN PROTEIN (AFU_ORTHOLOGUE AFUA_6G10580)"/>
    <property type="match status" value="1"/>
</dbReference>
<evidence type="ECO:0000256" key="1">
    <source>
        <dbReference type="ARBA" id="ARBA00004609"/>
    </source>
</evidence>
<dbReference type="Proteomes" id="UP000027920">
    <property type="component" value="Unassembled WGS sequence"/>
</dbReference>
<keyword evidence="11" id="KW-0472">Membrane</keyword>
<dbReference type="GO" id="GO:0005886">
    <property type="term" value="C:plasma membrane"/>
    <property type="evidence" value="ECO:0007669"/>
    <property type="project" value="UniProtKB-SubCell"/>
</dbReference>
<dbReference type="HOGENOM" id="CLU_063084_1_0_1"/>
<dbReference type="SMART" id="SM00747">
    <property type="entry name" value="CFEM"/>
    <property type="match status" value="1"/>
</dbReference>
<dbReference type="GO" id="GO:0005576">
    <property type="term" value="C:extracellular region"/>
    <property type="evidence" value="ECO:0007669"/>
    <property type="project" value="UniProtKB-SubCell"/>
</dbReference>
<dbReference type="InterPro" id="IPR008427">
    <property type="entry name" value="Extracellular_membr_CFEM_dom"/>
</dbReference>
<feature type="domain" description="CFEM" evidence="17">
    <location>
        <begin position="94"/>
        <end position="206"/>
    </location>
</feature>
<evidence type="ECO:0000256" key="11">
    <source>
        <dbReference type="ARBA" id="ARBA00023136"/>
    </source>
</evidence>
<dbReference type="VEuPathDB" id="FungiDB:A1O9_09853"/>
<comment type="similarity">
    <text evidence="3">Belongs to the RBT5 family.</text>
</comment>
<dbReference type="EMBL" id="AMGV01000011">
    <property type="protein sequence ID" value="KEF54058.1"/>
    <property type="molecule type" value="Genomic_DNA"/>
</dbReference>
<evidence type="ECO:0000256" key="14">
    <source>
        <dbReference type="ARBA" id="ARBA00023288"/>
    </source>
</evidence>
<evidence type="ECO:0000313" key="18">
    <source>
        <dbReference type="EMBL" id="KEF54058.1"/>
    </source>
</evidence>
<evidence type="ECO:0000256" key="2">
    <source>
        <dbReference type="ARBA" id="ARBA00004613"/>
    </source>
</evidence>
<keyword evidence="19" id="KW-1185">Reference proteome</keyword>
<evidence type="ECO:0000256" key="12">
    <source>
        <dbReference type="ARBA" id="ARBA00023157"/>
    </source>
</evidence>
<dbReference type="PANTHER" id="PTHR37928">
    <property type="entry name" value="CFEM DOMAIN PROTEIN (AFU_ORTHOLOGUE AFUA_6G14090)"/>
    <property type="match status" value="1"/>
</dbReference>
<dbReference type="RefSeq" id="XP_013256648.1">
    <property type="nucleotide sequence ID" value="XM_013401194.1"/>
</dbReference>
<evidence type="ECO:0000256" key="8">
    <source>
        <dbReference type="ARBA" id="ARBA00022723"/>
    </source>
</evidence>
<evidence type="ECO:0000256" key="4">
    <source>
        <dbReference type="ARBA" id="ARBA00022475"/>
    </source>
</evidence>
<keyword evidence="14" id="KW-0449">Lipoprotein</keyword>
<keyword evidence="5" id="KW-0964">Secreted</keyword>
<evidence type="ECO:0000256" key="9">
    <source>
        <dbReference type="ARBA" id="ARBA00022729"/>
    </source>
</evidence>
<feature type="disulfide bond" evidence="15">
    <location>
        <begin position="144"/>
        <end position="177"/>
    </location>
</feature>
<comment type="subcellular location">
    <subcellularLocation>
        <location evidence="1">Cell membrane</location>
        <topology evidence="1">Lipid-anchor</topology>
        <topology evidence="1">GPI-anchor</topology>
    </subcellularLocation>
    <subcellularLocation>
        <location evidence="2">Secreted</location>
    </subcellularLocation>
</comment>
<evidence type="ECO:0000256" key="3">
    <source>
        <dbReference type="ARBA" id="ARBA00010031"/>
    </source>
</evidence>
<dbReference type="InterPro" id="IPR051735">
    <property type="entry name" value="CFEM_domain"/>
</dbReference>
<organism evidence="18 19">
    <name type="scientific">Exophiala aquamarina CBS 119918</name>
    <dbReference type="NCBI Taxonomy" id="1182545"/>
    <lineage>
        <taxon>Eukaryota</taxon>
        <taxon>Fungi</taxon>
        <taxon>Dikarya</taxon>
        <taxon>Ascomycota</taxon>
        <taxon>Pezizomycotina</taxon>
        <taxon>Eurotiomycetes</taxon>
        <taxon>Chaetothyriomycetidae</taxon>
        <taxon>Chaetothyriales</taxon>
        <taxon>Herpotrichiellaceae</taxon>
        <taxon>Exophiala</taxon>
    </lineage>
</organism>
<dbReference type="PROSITE" id="PS52012">
    <property type="entry name" value="CFEM"/>
    <property type="match status" value="1"/>
</dbReference>
<evidence type="ECO:0000259" key="17">
    <source>
        <dbReference type="PROSITE" id="PS52012"/>
    </source>
</evidence>
<gene>
    <name evidence="18" type="ORF">A1O9_09853</name>
</gene>
<feature type="disulfide bond" evidence="15">
    <location>
        <begin position="135"/>
        <end position="142"/>
    </location>
</feature>
<keyword evidence="9" id="KW-0732">Signal</keyword>
<proteinExistence type="inferred from homology"/>
<feature type="compositionally biased region" description="Low complexity" evidence="16">
    <location>
        <begin position="230"/>
        <end position="241"/>
    </location>
</feature>
<evidence type="ECO:0000313" key="19">
    <source>
        <dbReference type="Proteomes" id="UP000027920"/>
    </source>
</evidence>
<comment type="caution">
    <text evidence="15">Lacks conserved residue(s) required for the propagation of feature annotation.</text>
</comment>
<dbReference type="Pfam" id="PF05730">
    <property type="entry name" value="CFEM"/>
    <property type="match status" value="1"/>
</dbReference>
<keyword evidence="10 15" id="KW-0408">Iron</keyword>
<feature type="binding site" description="axial binding residue" evidence="15">
    <location>
        <position position="139"/>
    </location>
    <ligand>
        <name>heme</name>
        <dbReference type="ChEBI" id="CHEBI:30413"/>
    </ligand>
    <ligandPart>
        <name>Fe</name>
        <dbReference type="ChEBI" id="CHEBI:18248"/>
    </ligandPart>
</feature>
<sequence>MEMIFVCQYLGTVGPNDLRLHGQESKTTSDFAAASVAWLDGKDDVKKSMVAPGQSLTLLYHASPLPASCLHSSQDFLTQRVIVSFLGPSFAQMKRAFTIGAIVATFALPSVTQDITSLPQCAQQPILEAISASDCPLTDIACICANEGFVNGLVQLIPTVCTPSEVELVIEFAETLCSAYDVDIDLPISSAPSGTSSILPTTTRNSITASPTATSTGSESAVATTYTAPSSGITSSGLSESAETAPSTISTNSIGTGVTESSTRASESSGPAQQTENAAATNVIASTGFLGAMAMGILAMI</sequence>
<evidence type="ECO:0000256" key="16">
    <source>
        <dbReference type="SAM" id="MobiDB-lite"/>
    </source>
</evidence>
<evidence type="ECO:0000256" key="10">
    <source>
        <dbReference type="ARBA" id="ARBA00023004"/>
    </source>
</evidence>
<evidence type="ECO:0000256" key="15">
    <source>
        <dbReference type="PROSITE-ProRule" id="PRU01356"/>
    </source>
</evidence>
<feature type="compositionally biased region" description="Polar residues" evidence="16">
    <location>
        <begin position="193"/>
        <end position="229"/>
    </location>
</feature>
<evidence type="ECO:0000256" key="5">
    <source>
        <dbReference type="ARBA" id="ARBA00022525"/>
    </source>
</evidence>
<reference evidence="18 19" key="1">
    <citation type="submission" date="2013-03" db="EMBL/GenBank/DDBJ databases">
        <title>The Genome Sequence of Exophiala aquamarina CBS 119918.</title>
        <authorList>
            <consortium name="The Broad Institute Genomics Platform"/>
            <person name="Cuomo C."/>
            <person name="de Hoog S."/>
            <person name="Gorbushina A."/>
            <person name="Walker B."/>
            <person name="Young S.K."/>
            <person name="Zeng Q."/>
            <person name="Gargeya S."/>
            <person name="Fitzgerald M."/>
            <person name="Haas B."/>
            <person name="Abouelleil A."/>
            <person name="Allen A.W."/>
            <person name="Alvarado L."/>
            <person name="Arachchi H.M."/>
            <person name="Berlin A.M."/>
            <person name="Chapman S.B."/>
            <person name="Gainer-Dewar J."/>
            <person name="Goldberg J."/>
            <person name="Griggs A."/>
            <person name="Gujja S."/>
            <person name="Hansen M."/>
            <person name="Howarth C."/>
            <person name="Imamovic A."/>
            <person name="Ireland A."/>
            <person name="Larimer J."/>
            <person name="McCowan C."/>
            <person name="Murphy C."/>
            <person name="Pearson M."/>
            <person name="Poon T.W."/>
            <person name="Priest M."/>
            <person name="Roberts A."/>
            <person name="Saif S."/>
            <person name="Shea T."/>
            <person name="Sisk P."/>
            <person name="Sykes S."/>
            <person name="Wortman J."/>
            <person name="Nusbaum C."/>
            <person name="Birren B."/>
        </authorList>
    </citation>
    <scope>NUCLEOTIDE SEQUENCE [LARGE SCALE GENOMIC DNA]</scope>
    <source>
        <strain evidence="18 19">CBS 119918</strain>
    </source>
</reference>
<accession>A0A072P459</accession>
<dbReference type="GO" id="GO:0098552">
    <property type="term" value="C:side of membrane"/>
    <property type="evidence" value="ECO:0007669"/>
    <property type="project" value="UniProtKB-KW"/>
</dbReference>
<evidence type="ECO:0000256" key="13">
    <source>
        <dbReference type="ARBA" id="ARBA00023180"/>
    </source>
</evidence>
<feature type="disulfide bond" evidence="15">
    <location>
        <begin position="121"/>
        <end position="161"/>
    </location>
</feature>
<keyword evidence="12 15" id="KW-1015">Disulfide bond</keyword>
<keyword evidence="4" id="KW-1003">Cell membrane</keyword>
<dbReference type="AlphaFoldDB" id="A0A072P459"/>
<protein>
    <recommendedName>
        <fullName evidence="17">CFEM domain-containing protein</fullName>
    </recommendedName>
</protein>
<dbReference type="STRING" id="1182545.A0A072P459"/>
<dbReference type="GeneID" id="25284761"/>
<name>A0A072P459_9EURO</name>
<dbReference type="GO" id="GO:0046872">
    <property type="term" value="F:metal ion binding"/>
    <property type="evidence" value="ECO:0007669"/>
    <property type="project" value="UniProtKB-UniRule"/>
</dbReference>
<keyword evidence="8 15" id="KW-0479">Metal-binding</keyword>
<keyword evidence="6 15" id="KW-0349">Heme</keyword>
<feature type="region of interest" description="Disordered" evidence="16">
    <location>
        <begin position="193"/>
        <end position="277"/>
    </location>
</feature>